<organism evidence="1 2">
    <name type="scientific">Fluviispira sanaruensis</name>
    <dbReference type="NCBI Taxonomy" id="2493639"/>
    <lineage>
        <taxon>Bacteria</taxon>
        <taxon>Pseudomonadati</taxon>
        <taxon>Bdellovibrionota</taxon>
        <taxon>Oligoflexia</taxon>
        <taxon>Silvanigrellales</taxon>
        <taxon>Silvanigrellaceae</taxon>
        <taxon>Fluviispira</taxon>
    </lineage>
</organism>
<protein>
    <submittedName>
        <fullName evidence="1">Uncharacterized protein</fullName>
    </submittedName>
</protein>
<proteinExistence type="predicted"/>
<dbReference type="Proteomes" id="UP000291236">
    <property type="component" value="Chromosome"/>
</dbReference>
<gene>
    <name evidence="1" type="ORF">JCM31447_00780</name>
</gene>
<dbReference type="KEGG" id="sbf:JCM31447_00780"/>
<name>A0A4P2VGE8_FLUSA</name>
<dbReference type="OrthoDB" id="5290750at2"/>
<dbReference type="Gene3D" id="1.25.40.10">
    <property type="entry name" value="Tetratricopeptide repeat domain"/>
    <property type="match status" value="1"/>
</dbReference>
<dbReference type="EMBL" id="AP019368">
    <property type="protein sequence ID" value="BBH51661.1"/>
    <property type="molecule type" value="Genomic_DNA"/>
</dbReference>
<evidence type="ECO:0000313" key="2">
    <source>
        <dbReference type="Proteomes" id="UP000291236"/>
    </source>
</evidence>
<dbReference type="SUPFAM" id="SSF48452">
    <property type="entry name" value="TPR-like"/>
    <property type="match status" value="1"/>
</dbReference>
<evidence type="ECO:0000313" key="1">
    <source>
        <dbReference type="EMBL" id="BBH51661.1"/>
    </source>
</evidence>
<dbReference type="AlphaFoldDB" id="A0A4P2VGE8"/>
<accession>A0A4P2VGE8</accession>
<dbReference type="RefSeq" id="WP_130605422.1">
    <property type="nucleotide sequence ID" value="NZ_AP019368.1"/>
</dbReference>
<keyword evidence="2" id="KW-1185">Reference proteome</keyword>
<reference evidence="1 2" key="1">
    <citation type="submission" date="2018-12" db="EMBL/GenBank/DDBJ databases">
        <title>Rubrispira sanarue gen. nov., sp., nov., a member of the order Silvanigrellales, isolated from a brackish lake in Hamamatsu Japan.</title>
        <authorList>
            <person name="Maejima Y."/>
            <person name="Iino T."/>
            <person name="Muraguchi Y."/>
            <person name="Fukuda K."/>
            <person name="Nojiri H."/>
            <person name="Ohkuma M."/>
            <person name="Moriuchi R."/>
            <person name="Dohra H."/>
            <person name="Kimbara K."/>
            <person name="Shintani M."/>
        </authorList>
    </citation>
    <scope>NUCLEOTIDE SEQUENCE [LARGE SCALE GENOMIC DNA]</scope>
    <source>
        <strain evidence="1 2">RF1110005</strain>
    </source>
</reference>
<dbReference type="Pfam" id="PF14559">
    <property type="entry name" value="TPR_19"/>
    <property type="match status" value="1"/>
</dbReference>
<dbReference type="InterPro" id="IPR011990">
    <property type="entry name" value="TPR-like_helical_dom_sf"/>
</dbReference>
<sequence length="374" mass="44151">MQKNGVNFSIRYLENQSNSFWREINPTAKSCLSLKRLLEVYAAKEEWEQVINLSSRAVLHLSKNYDRADFYHIWMCALNETFDNKSLIELGKHLIRMRQLHPVFIALALIAFQFAECVKTSDKLFNYLKKNKGIHNRFAFEACGMYLVNRSDEMDMQKGLNLLKKTCLEKNASYFSWRNYLRCLSQKDKEGDMCWTYNAMHLRYPFAQEPYVVASLIAIEEKNWEEAMRLLKQLINDNPNNMNAILALTQCHEELGHYAEALNLLVKNNDKFQAHNYDYYYLLGHILRKIIEKDFDEDLKKMSLNYLEKSLFIANSLHFPINAIMKEIKEIQFIGRENENIVEDELYEINKFSNVQMSNENTESENNFSDRKVG</sequence>